<dbReference type="AlphaFoldDB" id="A0A1S3J145"/>
<protein>
    <submittedName>
        <fullName evidence="7">Organic cation transporter protein-like</fullName>
    </submittedName>
</protein>
<evidence type="ECO:0000256" key="5">
    <source>
        <dbReference type="SAM" id="Phobius"/>
    </source>
</evidence>
<dbReference type="SUPFAM" id="SSF103473">
    <property type="entry name" value="MFS general substrate transporter"/>
    <property type="match status" value="1"/>
</dbReference>
<sequence>MLTLNSIVGFCGAFAPVWEVYAAIRFLNGMFSGGLMLVNFVWPMEFVNVKWRLYVKTFSFWSPASLLLSLLAYFIRDWKALLMVTTPFPTVFFLFLWKFMPESPRWLLMHDRIEEAETILRSIAIGNKKTPLDFDTLMNFVEEEKTKAATVKHYAIWDLFRTPQLTKYTLVLMFNWFVWSLTFYGLSLNVKQLPGDVYVNFALLSALELVSHVFVLFTGNR</sequence>
<evidence type="ECO:0000256" key="4">
    <source>
        <dbReference type="ARBA" id="ARBA00023136"/>
    </source>
</evidence>
<dbReference type="PANTHER" id="PTHR24064">
    <property type="entry name" value="SOLUTE CARRIER FAMILY 22 MEMBER"/>
    <property type="match status" value="1"/>
</dbReference>
<dbReference type="InterPro" id="IPR005828">
    <property type="entry name" value="MFS_sugar_transport-like"/>
</dbReference>
<keyword evidence="2 5" id="KW-0812">Transmembrane</keyword>
<keyword evidence="3 5" id="KW-1133">Transmembrane helix</keyword>
<feature type="transmembrane region" description="Helical" evidence="5">
    <location>
        <begin position="53"/>
        <end position="75"/>
    </location>
</feature>
<evidence type="ECO:0000256" key="2">
    <source>
        <dbReference type="ARBA" id="ARBA00022692"/>
    </source>
</evidence>
<dbReference type="KEGG" id="lak:106168865"/>
<feature type="transmembrane region" description="Helical" evidence="5">
    <location>
        <begin position="81"/>
        <end position="100"/>
    </location>
</feature>
<evidence type="ECO:0000313" key="7">
    <source>
        <dbReference type="RefSeq" id="XP_013403529.1"/>
    </source>
</evidence>
<keyword evidence="4 5" id="KW-0472">Membrane</keyword>
<feature type="transmembrane region" description="Helical" evidence="5">
    <location>
        <begin position="168"/>
        <end position="186"/>
    </location>
</feature>
<reference evidence="7" key="1">
    <citation type="submission" date="2025-08" db="UniProtKB">
        <authorList>
            <consortium name="RefSeq"/>
        </authorList>
    </citation>
    <scope>IDENTIFICATION</scope>
    <source>
        <tissue evidence="7">Gonads</tissue>
    </source>
</reference>
<proteinExistence type="predicted"/>
<dbReference type="GO" id="GO:0016020">
    <property type="term" value="C:membrane"/>
    <property type="evidence" value="ECO:0007669"/>
    <property type="project" value="UniProtKB-SubCell"/>
</dbReference>
<dbReference type="Proteomes" id="UP000085678">
    <property type="component" value="Unplaced"/>
</dbReference>
<dbReference type="InterPro" id="IPR036259">
    <property type="entry name" value="MFS_trans_sf"/>
</dbReference>
<evidence type="ECO:0000256" key="1">
    <source>
        <dbReference type="ARBA" id="ARBA00004141"/>
    </source>
</evidence>
<evidence type="ECO:0000313" key="6">
    <source>
        <dbReference type="Proteomes" id="UP000085678"/>
    </source>
</evidence>
<feature type="transmembrane region" description="Helical" evidence="5">
    <location>
        <begin position="198"/>
        <end position="217"/>
    </location>
</feature>
<dbReference type="GO" id="GO:0022857">
    <property type="term" value="F:transmembrane transporter activity"/>
    <property type="evidence" value="ECO:0007669"/>
    <property type="project" value="InterPro"/>
</dbReference>
<keyword evidence="6" id="KW-1185">Reference proteome</keyword>
<accession>A0A1S3J145</accession>
<feature type="transmembrane region" description="Helical" evidence="5">
    <location>
        <begin position="20"/>
        <end position="41"/>
    </location>
</feature>
<evidence type="ECO:0000256" key="3">
    <source>
        <dbReference type="ARBA" id="ARBA00022989"/>
    </source>
</evidence>
<dbReference type="OrthoDB" id="10021984at2759"/>
<dbReference type="STRING" id="7574.A0A1S3J145"/>
<name>A0A1S3J145_LINAN</name>
<dbReference type="InParanoid" id="A0A1S3J145"/>
<dbReference type="RefSeq" id="XP_013403529.1">
    <property type="nucleotide sequence ID" value="XM_013548075.1"/>
</dbReference>
<organism evidence="6 7">
    <name type="scientific">Lingula anatina</name>
    <name type="common">Brachiopod</name>
    <name type="synonym">Lingula unguis</name>
    <dbReference type="NCBI Taxonomy" id="7574"/>
    <lineage>
        <taxon>Eukaryota</taxon>
        <taxon>Metazoa</taxon>
        <taxon>Spiralia</taxon>
        <taxon>Lophotrochozoa</taxon>
        <taxon>Brachiopoda</taxon>
        <taxon>Linguliformea</taxon>
        <taxon>Lingulata</taxon>
        <taxon>Lingulida</taxon>
        <taxon>Linguloidea</taxon>
        <taxon>Lingulidae</taxon>
        <taxon>Lingula</taxon>
    </lineage>
</organism>
<dbReference type="Pfam" id="PF00083">
    <property type="entry name" value="Sugar_tr"/>
    <property type="match status" value="1"/>
</dbReference>
<dbReference type="GeneID" id="106168865"/>
<gene>
    <name evidence="7" type="primary">LOC106168865</name>
</gene>
<comment type="subcellular location">
    <subcellularLocation>
        <location evidence="1">Membrane</location>
        <topology evidence="1">Multi-pass membrane protein</topology>
    </subcellularLocation>
</comment>
<dbReference type="Gene3D" id="1.20.1250.20">
    <property type="entry name" value="MFS general substrate transporter like domains"/>
    <property type="match status" value="1"/>
</dbReference>